<evidence type="ECO:0000256" key="1">
    <source>
        <dbReference type="ARBA" id="ARBA00022729"/>
    </source>
</evidence>
<keyword evidence="1" id="KW-0732">Signal</keyword>
<proteinExistence type="predicted"/>
<dbReference type="InterPro" id="IPR027304">
    <property type="entry name" value="Trigger_fact/SurA_dom_sf"/>
</dbReference>
<organism evidence="4 5">
    <name type="scientific">Flavivirga jejuensis</name>
    <dbReference type="NCBI Taxonomy" id="870487"/>
    <lineage>
        <taxon>Bacteria</taxon>
        <taxon>Pseudomonadati</taxon>
        <taxon>Bacteroidota</taxon>
        <taxon>Flavobacteriia</taxon>
        <taxon>Flavobacteriales</taxon>
        <taxon>Flavobacteriaceae</taxon>
        <taxon>Flavivirga</taxon>
    </lineage>
</organism>
<dbReference type="Gene3D" id="1.10.4030.10">
    <property type="entry name" value="Porin chaperone SurA, peptide-binding domain"/>
    <property type="match status" value="1"/>
</dbReference>
<feature type="domain" description="PpiC" evidence="3">
    <location>
        <begin position="219"/>
        <end position="322"/>
    </location>
</feature>
<keyword evidence="2" id="KW-0697">Rotamase</keyword>
<keyword evidence="2 4" id="KW-0413">Isomerase</keyword>
<dbReference type="PANTHER" id="PTHR47637:SF1">
    <property type="entry name" value="CHAPERONE SURA"/>
    <property type="match status" value="1"/>
</dbReference>
<evidence type="ECO:0000259" key="3">
    <source>
        <dbReference type="PROSITE" id="PS50198"/>
    </source>
</evidence>
<sequence length="498" mass="56984">MPLKINNLKFTINLKRISVLFITLLLVNVVSAQEIIEEEVDSTLTQNTKKVDTTFVQNIKKVDTILTKNAKKVDGVAAVVGDYIILDSDVPKEKEQIEASGGSIEGVTDCQILGKLLENKLYAHHAIQDSIQVSDAEVRQEVEYTIQQFLQQKPDIEDLVKLYKQEDEKGLRDYIFEIIKNNKLSGKMQAQIVEEVEITPEEVRLFFDKIPENERPTFGTELKVAQIVAKPKVSDKEKQKVIDRLKQFKADVVENGASFRSKAVLYSDDVHSGRQGGRLGALNRDKPKMVKEFRQVAFSLQEGEISDPFETQFGYHIIYLEKIRGKEYDVSHILLFPKVSNEAEKEAKKRLEKVRERIIAGDISFADAAREASDEKETRGDGGQLINPQTQDYNFDLTKMGPEQYAQIQNLKDNEVSQVLKEEDRKGNLSFKIMKVTDRIDEHKASYARDYLKIKELALTEKKIKAIEKWQEAKILDTYIKISGKYRACEFSGNWLKK</sequence>
<dbReference type="EMBL" id="JAUOEL010000008">
    <property type="protein sequence ID" value="MDO5976555.1"/>
    <property type="molecule type" value="Genomic_DNA"/>
</dbReference>
<dbReference type="PROSITE" id="PS50198">
    <property type="entry name" value="PPIC_PPIASE_2"/>
    <property type="match status" value="2"/>
</dbReference>
<dbReference type="Gene3D" id="3.10.50.40">
    <property type="match status" value="2"/>
</dbReference>
<gene>
    <name evidence="4" type="ORF">Q4Q40_20330</name>
</gene>
<evidence type="ECO:0000313" key="5">
    <source>
        <dbReference type="Proteomes" id="UP001176806"/>
    </source>
</evidence>
<dbReference type="GO" id="GO:0003755">
    <property type="term" value="F:peptidyl-prolyl cis-trans isomerase activity"/>
    <property type="evidence" value="ECO:0007669"/>
    <property type="project" value="UniProtKB-EC"/>
</dbReference>
<comment type="caution">
    <text evidence="4">The sequence shown here is derived from an EMBL/GenBank/DDBJ whole genome shotgun (WGS) entry which is preliminary data.</text>
</comment>
<evidence type="ECO:0000313" key="4">
    <source>
        <dbReference type="EMBL" id="MDO5976555.1"/>
    </source>
</evidence>
<keyword evidence="5" id="KW-1185">Reference proteome</keyword>
<dbReference type="Proteomes" id="UP001176806">
    <property type="component" value="Unassembled WGS sequence"/>
</dbReference>
<dbReference type="InterPro" id="IPR046357">
    <property type="entry name" value="PPIase_dom_sf"/>
</dbReference>
<reference evidence="4" key="1">
    <citation type="submission" date="2023-07" db="EMBL/GenBank/DDBJ databases">
        <title>Two novel species in the genus Flavivirga.</title>
        <authorList>
            <person name="Kwon K."/>
        </authorList>
    </citation>
    <scope>NUCLEOTIDE SEQUENCE</scope>
    <source>
        <strain evidence="4">KACC 14158</strain>
    </source>
</reference>
<dbReference type="EC" id="5.2.1.8" evidence="4"/>
<dbReference type="SUPFAM" id="SSF54534">
    <property type="entry name" value="FKBP-like"/>
    <property type="match status" value="2"/>
</dbReference>
<evidence type="ECO:0000256" key="2">
    <source>
        <dbReference type="PROSITE-ProRule" id="PRU00278"/>
    </source>
</evidence>
<feature type="domain" description="PpiC" evidence="3">
    <location>
        <begin position="325"/>
        <end position="438"/>
    </location>
</feature>
<dbReference type="InterPro" id="IPR050280">
    <property type="entry name" value="OMP_Chaperone_SurA"/>
</dbReference>
<dbReference type="InterPro" id="IPR000297">
    <property type="entry name" value="PPIase_PpiC"/>
</dbReference>
<name>A0ABT8WU90_9FLAO</name>
<dbReference type="SUPFAM" id="SSF109998">
    <property type="entry name" value="Triger factor/SurA peptide-binding domain-like"/>
    <property type="match status" value="1"/>
</dbReference>
<accession>A0ABT8WU90</accession>
<dbReference type="PANTHER" id="PTHR47637">
    <property type="entry name" value="CHAPERONE SURA"/>
    <property type="match status" value="1"/>
</dbReference>
<dbReference type="Pfam" id="PF00639">
    <property type="entry name" value="Rotamase"/>
    <property type="match status" value="2"/>
</dbReference>
<protein>
    <submittedName>
        <fullName evidence="4">Peptidylprolyl isomerase</fullName>
        <ecNumber evidence="4">5.2.1.8</ecNumber>
    </submittedName>
</protein>